<organism evidence="1 2">
    <name type="scientific">Gynuella sunshinyii YC6258</name>
    <dbReference type="NCBI Taxonomy" id="1445510"/>
    <lineage>
        <taxon>Bacteria</taxon>
        <taxon>Pseudomonadati</taxon>
        <taxon>Pseudomonadota</taxon>
        <taxon>Gammaproteobacteria</taxon>
        <taxon>Oceanospirillales</taxon>
        <taxon>Saccharospirillaceae</taxon>
        <taxon>Gynuella</taxon>
    </lineage>
</organism>
<proteinExistence type="predicted"/>
<evidence type="ECO:0000313" key="2">
    <source>
        <dbReference type="Proteomes" id="UP000032266"/>
    </source>
</evidence>
<dbReference type="KEGG" id="gsn:YC6258_02793"/>
<dbReference type="RefSeq" id="WP_044619997.1">
    <property type="nucleotide sequence ID" value="NZ_CP007142.1"/>
</dbReference>
<accession>A0A0C5VKM2</accession>
<dbReference type="Proteomes" id="UP000032266">
    <property type="component" value="Chromosome"/>
</dbReference>
<dbReference type="AlphaFoldDB" id="A0A0C5VKM2"/>
<dbReference type="EMBL" id="CP007142">
    <property type="protein sequence ID" value="AJQ94831.1"/>
    <property type="molecule type" value="Genomic_DNA"/>
</dbReference>
<gene>
    <name evidence="1" type="ORF">YC6258_02793</name>
</gene>
<sequence>MSTYELRLPNDFSDYEWEVKSKGWFNGAVVTFEGELYKLSFYDPTRLSQEIKDELLSESVFFENNLLVVKTVDRSHIENAVNSLVISGKISYLKAE</sequence>
<keyword evidence="2" id="KW-1185">Reference proteome</keyword>
<name>A0A0C5VKM2_9GAMM</name>
<reference evidence="1 2" key="1">
    <citation type="submission" date="2014-01" db="EMBL/GenBank/DDBJ databases">
        <title>Full genme sequencing of cellulolytic bacterium Gynuella sunshinyii YC6258T gen. nov., sp. nov.</title>
        <authorList>
            <person name="Khan H."/>
            <person name="Chung E.J."/>
            <person name="Chung Y.R."/>
        </authorList>
    </citation>
    <scope>NUCLEOTIDE SEQUENCE [LARGE SCALE GENOMIC DNA]</scope>
    <source>
        <strain evidence="1 2">YC6258</strain>
    </source>
</reference>
<dbReference type="OrthoDB" id="513474at2"/>
<evidence type="ECO:0000313" key="1">
    <source>
        <dbReference type="EMBL" id="AJQ94831.1"/>
    </source>
</evidence>
<protein>
    <submittedName>
        <fullName evidence="1">Uncharacterized protein</fullName>
    </submittedName>
</protein>
<dbReference type="HOGENOM" id="CLU_179373_0_0_6"/>